<accession>A0A0A0KY20</accession>
<name>A0A0A0KY20_CUCSA</name>
<organism evidence="1 2">
    <name type="scientific">Cucumis sativus</name>
    <name type="common">Cucumber</name>
    <dbReference type="NCBI Taxonomy" id="3659"/>
    <lineage>
        <taxon>Eukaryota</taxon>
        <taxon>Viridiplantae</taxon>
        <taxon>Streptophyta</taxon>
        <taxon>Embryophyta</taxon>
        <taxon>Tracheophyta</taxon>
        <taxon>Spermatophyta</taxon>
        <taxon>Magnoliopsida</taxon>
        <taxon>eudicotyledons</taxon>
        <taxon>Gunneridae</taxon>
        <taxon>Pentapetalae</taxon>
        <taxon>rosids</taxon>
        <taxon>fabids</taxon>
        <taxon>Cucurbitales</taxon>
        <taxon>Cucurbitaceae</taxon>
        <taxon>Benincaseae</taxon>
        <taxon>Cucumis</taxon>
    </lineage>
</organism>
<dbReference type="AlphaFoldDB" id="A0A0A0KY20"/>
<protein>
    <submittedName>
        <fullName evidence="1">Uncharacterized protein</fullName>
    </submittedName>
</protein>
<evidence type="ECO:0000313" key="1">
    <source>
        <dbReference type="EMBL" id="KGN53754.1"/>
    </source>
</evidence>
<dbReference type="Gramene" id="KGN53754">
    <property type="protein sequence ID" value="KGN53754"/>
    <property type="gene ID" value="Csa_4G122790"/>
</dbReference>
<dbReference type="EMBL" id="CM002925">
    <property type="protein sequence ID" value="KGN53754.1"/>
    <property type="molecule type" value="Genomic_DNA"/>
</dbReference>
<dbReference type="Proteomes" id="UP000029981">
    <property type="component" value="Chromosome 4"/>
</dbReference>
<reference evidence="1 2" key="1">
    <citation type="journal article" date="2009" name="Nat. Genet.">
        <title>The genome of the cucumber, Cucumis sativus L.</title>
        <authorList>
            <person name="Huang S."/>
            <person name="Li R."/>
            <person name="Zhang Z."/>
            <person name="Li L."/>
            <person name="Gu X."/>
            <person name="Fan W."/>
            <person name="Lucas W.J."/>
            <person name="Wang X."/>
            <person name="Xie B."/>
            <person name="Ni P."/>
            <person name="Ren Y."/>
            <person name="Zhu H."/>
            <person name="Li J."/>
            <person name="Lin K."/>
            <person name="Jin W."/>
            <person name="Fei Z."/>
            <person name="Li G."/>
            <person name="Staub J."/>
            <person name="Kilian A."/>
            <person name="van der Vossen E.A."/>
            <person name="Wu Y."/>
            <person name="Guo J."/>
            <person name="He J."/>
            <person name="Jia Z."/>
            <person name="Ren Y."/>
            <person name="Tian G."/>
            <person name="Lu Y."/>
            <person name="Ruan J."/>
            <person name="Qian W."/>
            <person name="Wang M."/>
            <person name="Huang Q."/>
            <person name="Li B."/>
            <person name="Xuan Z."/>
            <person name="Cao J."/>
            <person name="Asan"/>
            <person name="Wu Z."/>
            <person name="Zhang J."/>
            <person name="Cai Q."/>
            <person name="Bai Y."/>
            <person name="Zhao B."/>
            <person name="Han Y."/>
            <person name="Li Y."/>
            <person name="Li X."/>
            <person name="Wang S."/>
            <person name="Shi Q."/>
            <person name="Liu S."/>
            <person name="Cho W.K."/>
            <person name="Kim J.Y."/>
            <person name="Xu Y."/>
            <person name="Heller-Uszynska K."/>
            <person name="Miao H."/>
            <person name="Cheng Z."/>
            <person name="Zhang S."/>
            <person name="Wu J."/>
            <person name="Yang Y."/>
            <person name="Kang H."/>
            <person name="Li M."/>
            <person name="Liang H."/>
            <person name="Ren X."/>
            <person name="Shi Z."/>
            <person name="Wen M."/>
            <person name="Jian M."/>
            <person name="Yang H."/>
            <person name="Zhang G."/>
            <person name="Yang Z."/>
            <person name="Chen R."/>
            <person name="Liu S."/>
            <person name="Li J."/>
            <person name="Ma L."/>
            <person name="Liu H."/>
            <person name="Zhou Y."/>
            <person name="Zhao J."/>
            <person name="Fang X."/>
            <person name="Li G."/>
            <person name="Fang L."/>
            <person name="Li Y."/>
            <person name="Liu D."/>
            <person name="Zheng H."/>
            <person name="Zhang Y."/>
            <person name="Qin N."/>
            <person name="Li Z."/>
            <person name="Yang G."/>
            <person name="Yang S."/>
            <person name="Bolund L."/>
            <person name="Kristiansen K."/>
            <person name="Zheng H."/>
            <person name="Li S."/>
            <person name="Zhang X."/>
            <person name="Yang H."/>
            <person name="Wang J."/>
            <person name="Sun R."/>
            <person name="Zhang B."/>
            <person name="Jiang S."/>
            <person name="Wang J."/>
            <person name="Du Y."/>
            <person name="Li S."/>
        </authorList>
    </citation>
    <scope>NUCLEOTIDE SEQUENCE [LARGE SCALE GENOMIC DNA]</scope>
    <source>
        <strain evidence="2">cv. 9930</strain>
    </source>
</reference>
<sequence length="65" mass="7288">MSLLSDDLWDGQIWIGDTSVHRLGEASGRGGIWSSGRGQMSSFRMDGVLERLWGWGWQWLGSDGF</sequence>
<proteinExistence type="predicted"/>
<reference evidence="1 2" key="4">
    <citation type="journal article" date="2011" name="BMC Genomics">
        <title>RNA-Seq improves annotation of protein-coding genes in the cucumber genome.</title>
        <authorList>
            <person name="Li Z."/>
            <person name="Zhang Z."/>
            <person name="Yan P."/>
            <person name="Huang S."/>
            <person name="Fei Z."/>
            <person name="Lin K."/>
        </authorList>
    </citation>
    <scope>NUCLEOTIDE SEQUENCE [LARGE SCALE GENOMIC DNA]</scope>
    <source>
        <strain evidence="2">cv. 9930</strain>
    </source>
</reference>
<reference evidence="1 2" key="2">
    <citation type="journal article" date="2009" name="PLoS ONE">
        <title>An integrated genetic and cytogenetic map of the cucumber genome.</title>
        <authorList>
            <person name="Ren Y."/>
            <person name="Zhang Z."/>
            <person name="Liu J."/>
            <person name="Staub J.E."/>
            <person name="Han Y."/>
            <person name="Cheng Z."/>
            <person name="Li X."/>
            <person name="Lu J."/>
            <person name="Miao H."/>
            <person name="Kang H."/>
            <person name="Xie B."/>
            <person name="Gu X."/>
            <person name="Wang X."/>
            <person name="Du Y."/>
            <person name="Jin W."/>
            <person name="Huang S."/>
        </authorList>
    </citation>
    <scope>NUCLEOTIDE SEQUENCE [LARGE SCALE GENOMIC DNA]</scope>
    <source>
        <strain evidence="2">cv. 9930</strain>
    </source>
</reference>
<evidence type="ECO:0000313" key="2">
    <source>
        <dbReference type="Proteomes" id="UP000029981"/>
    </source>
</evidence>
<reference evidence="1 2" key="3">
    <citation type="journal article" date="2010" name="BMC Genomics">
        <title>Transcriptome sequencing and comparative analysis of cucumber flowers with different sex types.</title>
        <authorList>
            <person name="Guo S."/>
            <person name="Zheng Y."/>
            <person name="Joung J.G."/>
            <person name="Liu S."/>
            <person name="Zhang Z."/>
            <person name="Crasta O.R."/>
            <person name="Sobral B.W."/>
            <person name="Xu Y."/>
            <person name="Huang S."/>
            <person name="Fei Z."/>
        </authorList>
    </citation>
    <scope>NUCLEOTIDE SEQUENCE [LARGE SCALE GENOMIC DNA]</scope>
    <source>
        <strain evidence="2">cv. 9930</strain>
    </source>
</reference>
<gene>
    <name evidence="1" type="ORF">Csa_4G122790</name>
</gene>
<keyword evidence="2" id="KW-1185">Reference proteome</keyword>